<name>A0AAW1MBM9_POPJA</name>
<sequence>MARHVSPAHLELTRSERSPRLFRSPDRFHLVLFFYFSETVTRIRARCDPLQSQAPGPIPVDITAAKAPRVITACSIPRYKNGATAPAGRLSDCDVTNGATRLLHS</sequence>
<reference evidence="1 2" key="1">
    <citation type="journal article" date="2024" name="BMC Genomics">
        <title>De novo assembly and annotation of Popillia japonica's genome with initial clues to its potential as an invasive pest.</title>
        <authorList>
            <person name="Cucini C."/>
            <person name="Boschi S."/>
            <person name="Funari R."/>
            <person name="Cardaioli E."/>
            <person name="Iannotti N."/>
            <person name="Marturano G."/>
            <person name="Paoli F."/>
            <person name="Bruttini M."/>
            <person name="Carapelli A."/>
            <person name="Frati F."/>
            <person name="Nardi F."/>
        </authorList>
    </citation>
    <scope>NUCLEOTIDE SEQUENCE [LARGE SCALE GENOMIC DNA]</scope>
    <source>
        <strain evidence="1">DMR45628</strain>
    </source>
</reference>
<dbReference type="AlphaFoldDB" id="A0AAW1MBM9"/>
<keyword evidence="2" id="KW-1185">Reference proteome</keyword>
<evidence type="ECO:0000313" key="1">
    <source>
        <dbReference type="EMBL" id="KAK9743617.1"/>
    </source>
</evidence>
<proteinExistence type="predicted"/>
<evidence type="ECO:0000313" key="2">
    <source>
        <dbReference type="Proteomes" id="UP001458880"/>
    </source>
</evidence>
<dbReference type="EMBL" id="JASPKY010000067">
    <property type="protein sequence ID" value="KAK9743617.1"/>
    <property type="molecule type" value="Genomic_DNA"/>
</dbReference>
<protein>
    <submittedName>
        <fullName evidence="1">Uncharacterized protein</fullName>
    </submittedName>
</protein>
<accession>A0AAW1MBM9</accession>
<dbReference type="Proteomes" id="UP001458880">
    <property type="component" value="Unassembled WGS sequence"/>
</dbReference>
<comment type="caution">
    <text evidence="1">The sequence shown here is derived from an EMBL/GenBank/DDBJ whole genome shotgun (WGS) entry which is preliminary data.</text>
</comment>
<organism evidence="1 2">
    <name type="scientific">Popillia japonica</name>
    <name type="common">Japanese beetle</name>
    <dbReference type="NCBI Taxonomy" id="7064"/>
    <lineage>
        <taxon>Eukaryota</taxon>
        <taxon>Metazoa</taxon>
        <taxon>Ecdysozoa</taxon>
        <taxon>Arthropoda</taxon>
        <taxon>Hexapoda</taxon>
        <taxon>Insecta</taxon>
        <taxon>Pterygota</taxon>
        <taxon>Neoptera</taxon>
        <taxon>Endopterygota</taxon>
        <taxon>Coleoptera</taxon>
        <taxon>Polyphaga</taxon>
        <taxon>Scarabaeiformia</taxon>
        <taxon>Scarabaeidae</taxon>
        <taxon>Rutelinae</taxon>
        <taxon>Popillia</taxon>
    </lineage>
</organism>
<gene>
    <name evidence="1" type="ORF">QE152_g8440</name>
</gene>